<evidence type="ECO:0000256" key="6">
    <source>
        <dbReference type="ARBA" id="ARBA00023136"/>
    </source>
</evidence>
<accession>A0A158PMR2</accession>
<evidence type="ECO:0000259" key="9">
    <source>
        <dbReference type="PROSITE" id="PS50262"/>
    </source>
</evidence>
<dbReference type="InterPro" id="IPR017452">
    <property type="entry name" value="GPCR_Rhodpsn_7TM"/>
</dbReference>
<evidence type="ECO:0000256" key="8">
    <source>
        <dbReference type="SAM" id="Phobius"/>
    </source>
</evidence>
<dbReference type="WBParaSite" id="ASIM_0001002001-mRNA-1">
    <property type="protein sequence ID" value="ASIM_0001002001-mRNA-1"/>
    <property type="gene ID" value="ASIM_0001002001"/>
</dbReference>
<proteinExistence type="predicted"/>
<dbReference type="SUPFAM" id="SSF81321">
    <property type="entry name" value="Family A G protein-coupled receptor-like"/>
    <property type="match status" value="1"/>
</dbReference>
<evidence type="ECO:0000256" key="3">
    <source>
        <dbReference type="ARBA" id="ARBA00022692"/>
    </source>
</evidence>
<keyword evidence="7" id="KW-0807">Transducer</keyword>
<feature type="domain" description="G-protein coupled receptors family 1 profile" evidence="9">
    <location>
        <begin position="19"/>
        <end position="209"/>
    </location>
</feature>
<dbReference type="GO" id="GO:0005886">
    <property type="term" value="C:plasma membrane"/>
    <property type="evidence" value="ECO:0007669"/>
    <property type="project" value="UniProtKB-SubCell"/>
</dbReference>
<dbReference type="AlphaFoldDB" id="A0A158PMR2"/>
<evidence type="ECO:0000256" key="5">
    <source>
        <dbReference type="ARBA" id="ARBA00023040"/>
    </source>
</evidence>
<feature type="transmembrane region" description="Helical" evidence="8">
    <location>
        <begin position="257"/>
        <end position="276"/>
    </location>
</feature>
<feature type="transmembrane region" description="Helical" evidence="8">
    <location>
        <begin position="163"/>
        <end position="188"/>
    </location>
</feature>
<dbReference type="PROSITE" id="PS50262">
    <property type="entry name" value="G_PROTEIN_RECEP_F1_2"/>
    <property type="match status" value="1"/>
</dbReference>
<dbReference type="Gene3D" id="1.20.1070.10">
    <property type="entry name" value="Rhodopsin 7-helix transmembrane proteins"/>
    <property type="match status" value="1"/>
</dbReference>
<evidence type="ECO:0000313" key="10">
    <source>
        <dbReference type="WBParaSite" id="ASIM_0001002001-mRNA-1"/>
    </source>
</evidence>
<dbReference type="InterPro" id="IPR040435">
    <property type="entry name" value="Put_GPCR_Chromadorea"/>
</dbReference>
<keyword evidence="4 8" id="KW-1133">Transmembrane helix</keyword>
<feature type="transmembrane region" description="Helical" evidence="8">
    <location>
        <begin position="123"/>
        <end position="143"/>
    </location>
</feature>
<organism evidence="10">
    <name type="scientific">Anisakis simplex</name>
    <name type="common">Herring worm</name>
    <dbReference type="NCBI Taxonomy" id="6269"/>
    <lineage>
        <taxon>Eukaryota</taxon>
        <taxon>Metazoa</taxon>
        <taxon>Ecdysozoa</taxon>
        <taxon>Nematoda</taxon>
        <taxon>Chromadorea</taxon>
        <taxon>Rhabditida</taxon>
        <taxon>Spirurina</taxon>
        <taxon>Ascaridomorpha</taxon>
        <taxon>Ascaridoidea</taxon>
        <taxon>Anisakidae</taxon>
        <taxon>Anisakis</taxon>
        <taxon>Anisakis simplex complex</taxon>
    </lineage>
</organism>
<evidence type="ECO:0000256" key="1">
    <source>
        <dbReference type="ARBA" id="ARBA00004651"/>
    </source>
</evidence>
<dbReference type="PANTHER" id="PTHR37441:SF4">
    <property type="entry name" value="G-PROTEIN COUPLED RECEPTORS FAMILY 1 PROFILE DOMAIN-CONTAINING PROTEIN"/>
    <property type="match status" value="1"/>
</dbReference>
<keyword evidence="5" id="KW-0297">G-protein coupled receptor</keyword>
<name>A0A158PMR2_ANISI</name>
<feature type="transmembrane region" description="Helical" evidence="8">
    <location>
        <begin position="39"/>
        <end position="62"/>
    </location>
</feature>
<evidence type="ECO:0000256" key="7">
    <source>
        <dbReference type="ARBA" id="ARBA00023224"/>
    </source>
</evidence>
<feature type="transmembrane region" description="Helical" evidence="8">
    <location>
        <begin position="283"/>
        <end position="300"/>
    </location>
</feature>
<feature type="transmembrane region" description="Helical" evidence="8">
    <location>
        <begin position="200"/>
        <end position="223"/>
    </location>
</feature>
<evidence type="ECO:0000256" key="4">
    <source>
        <dbReference type="ARBA" id="ARBA00022989"/>
    </source>
</evidence>
<evidence type="ECO:0000256" key="2">
    <source>
        <dbReference type="ARBA" id="ARBA00022475"/>
    </source>
</evidence>
<keyword evidence="6 8" id="KW-0472">Membrane</keyword>
<reference evidence="10" key="1">
    <citation type="submission" date="2016-04" db="UniProtKB">
        <authorList>
            <consortium name="WormBaseParasite"/>
        </authorList>
    </citation>
    <scope>IDENTIFICATION</scope>
</reference>
<dbReference type="GO" id="GO:0004930">
    <property type="term" value="F:G protein-coupled receptor activity"/>
    <property type="evidence" value="ECO:0007669"/>
    <property type="project" value="UniProtKB-KW"/>
</dbReference>
<keyword evidence="2" id="KW-1003">Cell membrane</keyword>
<keyword evidence="5" id="KW-0675">Receptor</keyword>
<dbReference type="CDD" id="cd00637">
    <property type="entry name" value="7tm_classA_rhodopsin-like"/>
    <property type="match status" value="1"/>
</dbReference>
<protein>
    <submittedName>
        <fullName evidence="10">G_PROTEIN_RECEP_F1_2 domain-containing protein</fullName>
    </submittedName>
</protein>
<keyword evidence="3 8" id="KW-0812">Transmembrane</keyword>
<feature type="transmembrane region" description="Helical" evidence="8">
    <location>
        <begin position="74"/>
        <end position="102"/>
    </location>
</feature>
<feature type="transmembrane region" description="Helical" evidence="8">
    <location>
        <begin position="6"/>
        <end position="27"/>
    </location>
</feature>
<sequence>LISIPFSLSLLAALFNGTFGVLTLHFYMRCKRFVDHHHALLLSETISALLHQLLLYCSLIAMSFNSEFGYTSTAAFFSIALATLFVHSGSYFANTSLLFLAIVRPLKYRSPLTARQSIRLLTVIWLSSSLIATCMGLSAAALFYPQSTSIKCLLDRCKWPLGFMIVCVFAIFYVVVILLYLIMIWHLNKRRHNDMQKQRLTLQLIAFTLSGAPILGVSAFTLLNLDRIKLLGLESSSPCAFFLKCDLFAQAERLVCVNVSACILPMIIVPLINCYVDGHTREVAVDICGVVFACLFSFSTKPCLGSFFEKAEKSVNSEWNFSGEMQSRMQTPDIDFIKLPNGLFDFGLVEAIGGVTLVASV</sequence>
<dbReference type="PANTHER" id="PTHR37441">
    <property type="entry name" value="PROTEIN CBG16518"/>
    <property type="match status" value="1"/>
</dbReference>
<comment type="subcellular location">
    <subcellularLocation>
        <location evidence="1">Cell membrane</location>
        <topology evidence="1">Multi-pass membrane protein</topology>
    </subcellularLocation>
</comment>